<sequence length="201" mass="23377">MRENSSIFNMSTAGSKCVKPAGENPDEFEEQVAKTLLELEVNSELRTNLKELYFVSAKEIEVGDKKAVLIYVPYPQLKLYHKIHTRLVRELEKKFSGKTVIFLARRTILPKPSRKSKRQPKQKRPMSRTLTHVHNAILEDIVYPAEIIGKRIRYRIGTRLFKVLLEKAQQTNMEQKVDTFSAVYKRLTGKEVAFEFREPLV</sequence>
<dbReference type="GO" id="GO:0003735">
    <property type="term" value="F:structural constituent of ribosome"/>
    <property type="evidence" value="ECO:0007669"/>
    <property type="project" value="InterPro"/>
</dbReference>
<comment type="caution">
    <text evidence="5">The sequence shown here is derived from an EMBL/GenBank/DDBJ whole genome shotgun (WGS) entry which is preliminary data.</text>
</comment>
<dbReference type="GO" id="GO:0006412">
    <property type="term" value="P:translation"/>
    <property type="evidence" value="ECO:0007669"/>
    <property type="project" value="InterPro"/>
</dbReference>
<dbReference type="Pfam" id="PF01251">
    <property type="entry name" value="Ribosomal_S7e"/>
    <property type="match status" value="1"/>
</dbReference>
<accession>A0A1V9Y245</accession>
<dbReference type="Proteomes" id="UP000192247">
    <property type="component" value="Unassembled WGS sequence"/>
</dbReference>
<comment type="similarity">
    <text evidence="1 4">Belongs to the eukaryotic ribosomal protein eS7 family.</text>
</comment>
<dbReference type="OrthoDB" id="1724687at2759"/>
<keyword evidence="3 4" id="KW-0687">Ribonucleoprotein</keyword>
<dbReference type="InParanoid" id="A0A1V9Y245"/>
<evidence type="ECO:0000313" key="6">
    <source>
        <dbReference type="Proteomes" id="UP000192247"/>
    </source>
</evidence>
<dbReference type="GO" id="GO:0042274">
    <property type="term" value="P:ribosomal small subunit biogenesis"/>
    <property type="evidence" value="ECO:0007669"/>
    <property type="project" value="TreeGrafter"/>
</dbReference>
<evidence type="ECO:0000256" key="1">
    <source>
        <dbReference type="ARBA" id="ARBA00007820"/>
    </source>
</evidence>
<name>A0A1V9Y245_9ACAR</name>
<evidence type="ECO:0000313" key="5">
    <source>
        <dbReference type="EMBL" id="OQR79668.1"/>
    </source>
</evidence>
<protein>
    <recommendedName>
        <fullName evidence="4">40S ribosomal protein S7</fullName>
    </recommendedName>
</protein>
<dbReference type="AlphaFoldDB" id="A0A1V9Y245"/>
<dbReference type="PANTHER" id="PTHR11278">
    <property type="entry name" value="40S RIBOSOMAL PROTEIN S7"/>
    <property type="match status" value="1"/>
</dbReference>
<keyword evidence="2 4" id="KW-0689">Ribosomal protein</keyword>
<dbReference type="PANTHER" id="PTHR11278:SF0">
    <property type="entry name" value="SMALL RIBOSOMAL SUBUNIT PROTEIN ES7"/>
    <property type="match status" value="1"/>
</dbReference>
<organism evidence="5 6">
    <name type="scientific">Tropilaelaps mercedesae</name>
    <dbReference type="NCBI Taxonomy" id="418985"/>
    <lineage>
        <taxon>Eukaryota</taxon>
        <taxon>Metazoa</taxon>
        <taxon>Ecdysozoa</taxon>
        <taxon>Arthropoda</taxon>
        <taxon>Chelicerata</taxon>
        <taxon>Arachnida</taxon>
        <taxon>Acari</taxon>
        <taxon>Parasitiformes</taxon>
        <taxon>Mesostigmata</taxon>
        <taxon>Gamasina</taxon>
        <taxon>Dermanyssoidea</taxon>
        <taxon>Laelapidae</taxon>
        <taxon>Tropilaelaps</taxon>
    </lineage>
</organism>
<dbReference type="GO" id="GO:0030686">
    <property type="term" value="C:90S preribosome"/>
    <property type="evidence" value="ECO:0007669"/>
    <property type="project" value="TreeGrafter"/>
</dbReference>
<dbReference type="STRING" id="418985.A0A1V9Y245"/>
<evidence type="ECO:0000256" key="2">
    <source>
        <dbReference type="ARBA" id="ARBA00022980"/>
    </source>
</evidence>
<dbReference type="GO" id="GO:0022627">
    <property type="term" value="C:cytosolic small ribosomal subunit"/>
    <property type="evidence" value="ECO:0007669"/>
    <property type="project" value="TreeGrafter"/>
</dbReference>
<evidence type="ECO:0000256" key="3">
    <source>
        <dbReference type="ARBA" id="ARBA00023274"/>
    </source>
</evidence>
<keyword evidence="6" id="KW-1185">Reference proteome</keyword>
<dbReference type="GO" id="GO:0032040">
    <property type="term" value="C:small-subunit processome"/>
    <property type="evidence" value="ECO:0007669"/>
    <property type="project" value="TreeGrafter"/>
</dbReference>
<gene>
    <name evidence="5" type="ORF">BIW11_05572</name>
</gene>
<evidence type="ECO:0000256" key="4">
    <source>
        <dbReference type="RuleBase" id="RU364105"/>
    </source>
</evidence>
<dbReference type="GO" id="GO:0006364">
    <property type="term" value="P:rRNA processing"/>
    <property type="evidence" value="ECO:0007669"/>
    <property type="project" value="TreeGrafter"/>
</dbReference>
<reference evidence="5 6" key="1">
    <citation type="journal article" date="2017" name="Gigascience">
        <title>Draft genome of the honey bee ectoparasitic mite, Tropilaelaps mercedesae, is shaped by the parasitic life history.</title>
        <authorList>
            <person name="Dong X."/>
            <person name="Armstrong S.D."/>
            <person name="Xia D."/>
            <person name="Makepeace B.L."/>
            <person name="Darby A.C."/>
            <person name="Kadowaki T."/>
        </authorList>
    </citation>
    <scope>NUCLEOTIDE SEQUENCE [LARGE SCALE GENOMIC DNA]</scope>
    <source>
        <strain evidence="5">Wuxi-XJTLU</strain>
    </source>
</reference>
<proteinExistence type="inferred from homology"/>
<dbReference type="InterPro" id="IPR000554">
    <property type="entry name" value="Ribosomal_eS7"/>
</dbReference>
<dbReference type="EMBL" id="MNPL01000832">
    <property type="protein sequence ID" value="OQR79668.1"/>
    <property type="molecule type" value="Genomic_DNA"/>
</dbReference>
<dbReference type="FunCoup" id="A0A1V9Y245">
    <property type="interactions" value="1569"/>
</dbReference>